<name>A0ACB8SND7_9AGAM</name>
<proteinExistence type="predicted"/>
<organism evidence="1 2">
    <name type="scientific">Artomyces pyxidatus</name>
    <dbReference type="NCBI Taxonomy" id="48021"/>
    <lineage>
        <taxon>Eukaryota</taxon>
        <taxon>Fungi</taxon>
        <taxon>Dikarya</taxon>
        <taxon>Basidiomycota</taxon>
        <taxon>Agaricomycotina</taxon>
        <taxon>Agaricomycetes</taxon>
        <taxon>Russulales</taxon>
        <taxon>Auriscalpiaceae</taxon>
        <taxon>Artomyces</taxon>
    </lineage>
</organism>
<comment type="caution">
    <text evidence="1">The sequence shown here is derived from an EMBL/GenBank/DDBJ whole genome shotgun (WGS) entry which is preliminary data.</text>
</comment>
<dbReference type="EMBL" id="MU277241">
    <property type="protein sequence ID" value="KAI0057935.1"/>
    <property type="molecule type" value="Genomic_DNA"/>
</dbReference>
<accession>A0ACB8SND7</accession>
<evidence type="ECO:0000313" key="1">
    <source>
        <dbReference type="EMBL" id="KAI0057935.1"/>
    </source>
</evidence>
<gene>
    <name evidence="1" type="ORF">BV25DRAFT_1872245</name>
</gene>
<dbReference type="Proteomes" id="UP000814140">
    <property type="component" value="Unassembled WGS sequence"/>
</dbReference>
<reference evidence="1" key="1">
    <citation type="submission" date="2021-03" db="EMBL/GenBank/DDBJ databases">
        <authorList>
            <consortium name="DOE Joint Genome Institute"/>
            <person name="Ahrendt S."/>
            <person name="Looney B.P."/>
            <person name="Miyauchi S."/>
            <person name="Morin E."/>
            <person name="Drula E."/>
            <person name="Courty P.E."/>
            <person name="Chicoki N."/>
            <person name="Fauchery L."/>
            <person name="Kohler A."/>
            <person name="Kuo A."/>
            <person name="Labutti K."/>
            <person name="Pangilinan J."/>
            <person name="Lipzen A."/>
            <person name="Riley R."/>
            <person name="Andreopoulos W."/>
            <person name="He G."/>
            <person name="Johnson J."/>
            <person name="Barry K.W."/>
            <person name="Grigoriev I.V."/>
            <person name="Nagy L."/>
            <person name="Hibbett D."/>
            <person name="Henrissat B."/>
            <person name="Matheny P.B."/>
            <person name="Labbe J."/>
            <person name="Martin F."/>
        </authorList>
    </citation>
    <scope>NUCLEOTIDE SEQUENCE</scope>
    <source>
        <strain evidence="1">HHB10654</strain>
    </source>
</reference>
<evidence type="ECO:0000313" key="2">
    <source>
        <dbReference type="Proteomes" id="UP000814140"/>
    </source>
</evidence>
<keyword evidence="2" id="KW-1185">Reference proteome</keyword>
<protein>
    <submittedName>
        <fullName evidence="1">Uncharacterized protein</fullName>
    </submittedName>
</protein>
<reference evidence="1" key="2">
    <citation type="journal article" date="2022" name="New Phytol.">
        <title>Evolutionary transition to the ectomycorrhizal habit in the genomes of a hyperdiverse lineage of mushroom-forming fungi.</title>
        <authorList>
            <person name="Looney B."/>
            <person name="Miyauchi S."/>
            <person name="Morin E."/>
            <person name="Drula E."/>
            <person name="Courty P.E."/>
            <person name="Kohler A."/>
            <person name="Kuo A."/>
            <person name="LaButti K."/>
            <person name="Pangilinan J."/>
            <person name="Lipzen A."/>
            <person name="Riley R."/>
            <person name="Andreopoulos W."/>
            <person name="He G."/>
            <person name="Johnson J."/>
            <person name="Nolan M."/>
            <person name="Tritt A."/>
            <person name="Barry K.W."/>
            <person name="Grigoriev I.V."/>
            <person name="Nagy L.G."/>
            <person name="Hibbett D."/>
            <person name="Henrissat B."/>
            <person name="Matheny P.B."/>
            <person name="Labbe J."/>
            <person name="Martin F.M."/>
        </authorList>
    </citation>
    <scope>NUCLEOTIDE SEQUENCE</scope>
    <source>
        <strain evidence="1">HHB10654</strain>
    </source>
</reference>
<sequence length="1239" mass="141299">MNTREAYCAFCVCGRSFSLPSALTLHQKSCSSSKKRLSGALEKAREVWIARKKARTCAAEPGLSTIPDPGTDAVADLQVRCHRATLSLEVDDIHLSLLERRPWTLRNRTFPAKFRDNLPEFLSAFPPADDEEAIPSDDFQVVARGIVSPSNSFGLFRRYHTTQLPSHDPENEYSGCNVLPEAKPRQTWNPPTANLSQYYPYPNASSFRLGDWYWNGSAQKSDTNFHDLVTIVGDSFYRPEDVGKANWDQINTILGQEDAGEWLDDDAGWTRTPVTISVPFHPRRGVRTLPGDGPRDFVVEDFFHRNLVSVIREKLSRPHDDALFHYEPYELHWSPPGATEDVRVHGELYTSQAFLDAHDEIQNSPPEQDCHRPRVIAALMFWSDTTHLTSFGEAKLCPLYMYFGNESKYRRCQPSSHLCEHVAYFKSLPAEFRDFARNQTAGRKSPSGPLVTHCTRELTHAQLRILLDDEFIDAWKHGMIVLCCDGTERRFYPRIFTYSADYPEKILLASIRNLGGFPCPRCLVSLSLVHQMGTPADMHCRQAKLRIDNSSRWSRIKAARKLIYEKNLQVNSAAVNQLLQEESLVPNTNAFSEKLGPLGFNMFQLFVVDLMHEWELGVGRSIFLHILRILAAQDESLLCELDRRFKLVPQFGTAIRRFTRNCSEMKQMAAHDIENILQCLLPVFEDLLPEPHNTDINRLIFVASHWHGLAKLRMHTDPTLEIQDAVTASLGEHLRSFSEQTCPCFETRELPREADARMRRESNNTAHSGSTKKSNVERDTHVKDPTAGRQLKGFNLKTYKLHSLGDYTASIRYTGTTDSTSTEPAELEHRTSKIRYSRTSRKGFIKQLTQIERRQSRIRRIGLRNSSEKATKPVEPEAVSFDLTPHYNVGRSQNTPVNIIQFVRENKGDPAVKDFMSKLKGHVLPRIYAKHLEASRSQNSGTISSTSNQTWSNVVEQDDPSALTTVFFPGDRMFQHQIMNINYTSYDVRRDQDIIHCGTNNRDVMVLASGALDREAMPATHRFWFARVLGIYHVNAVYTGSGMLDYNPRRIDFLWVRWFNHSVAEAMTWDKCELDPVHFPPTNNEESFGFLDPDDVIRCCHIIPAFARGMAQVGKKPSKLAGEVEDWRGYYINRFADRDMVMRFHWGLAVGHVYSHTGYRRKKTLSTTLGAHRGNTAVDQSKGYEPPSNLDSEIPIEEGSDVELEELMLVNREEQDLDEPGEQEELYGGESAEEEEGEE</sequence>